<organism evidence="2 3">
    <name type="scientific">Psilocybe cyanescens</name>
    <dbReference type="NCBI Taxonomy" id="93625"/>
    <lineage>
        <taxon>Eukaryota</taxon>
        <taxon>Fungi</taxon>
        <taxon>Dikarya</taxon>
        <taxon>Basidiomycota</taxon>
        <taxon>Agaricomycotina</taxon>
        <taxon>Agaricomycetes</taxon>
        <taxon>Agaricomycetidae</taxon>
        <taxon>Agaricales</taxon>
        <taxon>Agaricineae</taxon>
        <taxon>Strophariaceae</taxon>
        <taxon>Psilocybe</taxon>
    </lineage>
</organism>
<protein>
    <recommendedName>
        <fullName evidence="4">Granulins domain-containing protein</fullName>
    </recommendedName>
</protein>
<dbReference type="AlphaFoldDB" id="A0A409VZW1"/>
<dbReference type="STRING" id="93625.A0A409VZW1"/>
<feature type="signal peptide" evidence="1">
    <location>
        <begin position="1"/>
        <end position="21"/>
    </location>
</feature>
<comment type="caution">
    <text evidence="2">The sequence shown here is derived from an EMBL/GenBank/DDBJ whole genome shotgun (WGS) entry which is preliminary data.</text>
</comment>
<evidence type="ECO:0000313" key="3">
    <source>
        <dbReference type="Proteomes" id="UP000283269"/>
    </source>
</evidence>
<dbReference type="InParanoid" id="A0A409VZW1"/>
<name>A0A409VZW1_PSICY</name>
<dbReference type="Proteomes" id="UP000283269">
    <property type="component" value="Unassembled WGS sequence"/>
</dbReference>
<keyword evidence="3" id="KW-1185">Reference proteome</keyword>
<feature type="chain" id="PRO_5019247132" description="Granulins domain-containing protein" evidence="1">
    <location>
        <begin position="22"/>
        <end position="227"/>
    </location>
</feature>
<accession>A0A409VZW1</accession>
<dbReference type="OrthoDB" id="5358959at2759"/>
<keyword evidence="1" id="KW-0732">Signal</keyword>
<dbReference type="EMBL" id="NHYD01003848">
    <property type="protein sequence ID" value="PPQ71806.1"/>
    <property type="molecule type" value="Genomic_DNA"/>
</dbReference>
<sequence>MPTLISAFPLLLLSMAVLSAATQLLPAFKSGAEQRPAIIRGLFDLDKRQGFCPAPRFACGSRFCCPDTTWECCSNGSCCQPLTNCELASNGIIGCCPVGELCGGPVGDPTTSTFTVTIPTTSIRTTVNTFTTKSLTTFEISVPTISPLPTIYPTVVLSSIFNPFPTTTTPTFVFNPSTTNTKTTPTSAQPTLTPGLANNSSGATRNVGAFMAILACSFMVFTRHFVL</sequence>
<gene>
    <name evidence="2" type="ORF">CVT25_005495</name>
</gene>
<evidence type="ECO:0008006" key="4">
    <source>
        <dbReference type="Google" id="ProtNLM"/>
    </source>
</evidence>
<proteinExistence type="predicted"/>
<evidence type="ECO:0000313" key="2">
    <source>
        <dbReference type="EMBL" id="PPQ71806.1"/>
    </source>
</evidence>
<reference evidence="2 3" key="1">
    <citation type="journal article" date="2018" name="Evol. Lett.">
        <title>Horizontal gene cluster transfer increased hallucinogenic mushroom diversity.</title>
        <authorList>
            <person name="Reynolds H.T."/>
            <person name="Vijayakumar V."/>
            <person name="Gluck-Thaler E."/>
            <person name="Korotkin H.B."/>
            <person name="Matheny P.B."/>
            <person name="Slot J.C."/>
        </authorList>
    </citation>
    <scope>NUCLEOTIDE SEQUENCE [LARGE SCALE GENOMIC DNA]</scope>
    <source>
        <strain evidence="2 3">2631</strain>
    </source>
</reference>
<evidence type="ECO:0000256" key="1">
    <source>
        <dbReference type="SAM" id="SignalP"/>
    </source>
</evidence>